<dbReference type="PANTHER" id="PTHR30033:SF1">
    <property type="entry name" value="FLAGELLAR HOOK-ASSOCIATED PROTEIN 1"/>
    <property type="match status" value="1"/>
</dbReference>
<dbReference type="SUPFAM" id="SSF64518">
    <property type="entry name" value="Phase 1 flagellin"/>
    <property type="match status" value="1"/>
</dbReference>
<evidence type="ECO:0000256" key="4">
    <source>
        <dbReference type="ARBA" id="ARBA00016244"/>
    </source>
</evidence>
<dbReference type="Pfam" id="PF22638">
    <property type="entry name" value="FlgK_D1"/>
    <property type="match status" value="1"/>
</dbReference>
<evidence type="ECO:0000256" key="3">
    <source>
        <dbReference type="ARBA" id="ARBA00009677"/>
    </source>
</evidence>
<organism evidence="9 10">
    <name type="scientific">Rhodomicrobium udaipurense</name>
    <dbReference type="NCBI Taxonomy" id="1202716"/>
    <lineage>
        <taxon>Bacteria</taxon>
        <taxon>Pseudomonadati</taxon>
        <taxon>Pseudomonadota</taxon>
        <taxon>Alphaproteobacteria</taxon>
        <taxon>Hyphomicrobiales</taxon>
        <taxon>Hyphomicrobiaceae</taxon>
        <taxon>Rhodomicrobium</taxon>
    </lineage>
</organism>
<keyword evidence="9" id="KW-0282">Flagellum</keyword>
<dbReference type="InterPro" id="IPR010930">
    <property type="entry name" value="Flg_bb/hook_C_dom"/>
</dbReference>
<keyword evidence="10" id="KW-1185">Reference proteome</keyword>
<feature type="domain" description="Flagellar hook-associated protein FlgK helical" evidence="8">
    <location>
        <begin position="96"/>
        <end position="311"/>
    </location>
</feature>
<dbReference type="InterPro" id="IPR053927">
    <property type="entry name" value="FlgK_helical"/>
</dbReference>
<dbReference type="InterPro" id="IPR002371">
    <property type="entry name" value="FlgK"/>
</dbReference>
<evidence type="ECO:0000313" key="10">
    <source>
        <dbReference type="Proteomes" id="UP000623250"/>
    </source>
</evidence>
<dbReference type="GO" id="GO:0044780">
    <property type="term" value="P:bacterial-type flagellum assembly"/>
    <property type="evidence" value="ECO:0007669"/>
    <property type="project" value="InterPro"/>
</dbReference>
<comment type="caution">
    <text evidence="9">The sequence shown here is derived from an EMBL/GenBank/DDBJ whole genome shotgun (WGS) entry which is preliminary data.</text>
</comment>
<dbReference type="PANTHER" id="PTHR30033">
    <property type="entry name" value="FLAGELLAR HOOK-ASSOCIATED PROTEIN 1"/>
    <property type="match status" value="1"/>
</dbReference>
<keyword evidence="5" id="KW-0964">Secreted</keyword>
<dbReference type="RefSeq" id="WP_037236291.1">
    <property type="nucleotide sequence ID" value="NZ_JAEMUK010000002.1"/>
</dbReference>
<evidence type="ECO:0000256" key="5">
    <source>
        <dbReference type="ARBA" id="ARBA00022525"/>
    </source>
</evidence>
<evidence type="ECO:0000259" key="7">
    <source>
        <dbReference type="Pfam" id="PF06429"/>
    </source>
</evidence>
<proteinExistence type="inferred from homology"/>
<evidence type="ECO:0000256" key="2">
    <source>
        <dbReference type="ARBA" id="ARBA00004613"/>
    </source>
</evidence>
<reference evidence="9 10" key="1">
    <citation type="submission" date="2020-12" db="EMBL/GenBank/DDBJ databases">
        <title>Revised draft genomes of Rhodomicrobium vannielii ATCC 17100 and Rhodomicrobium udaipurense JA643.</title>
        <authorList>
            <person name="Conners E.M."/>
            <person name="Davenport E.J."/>
            <person name="Bose A."/>
        </authorList>
    </citation>
    <scope>NUCLEOTIDE SEQUENCE [LARGE SCALE GENOMIC DNA]</scope>
    <source>
        <strain evidence="9 10">JA643</strain>
    </source>
</reference>
<dbReference type="Proteomes" id="UP000623250">
    <property type="component" value="Unassembled WGS sequence"/>
</dbReference>
<dbReference type="EMBL" id="JAEMUK010000002">
    <property type="protein sequence ID" value="MBJ7541997.1"/>
    <property type="molecule type" value="Genomic_DNA"/>
</dbReference>
<evidence type="ECO:0000259" key="8">
    <source>
        <dbReference type="Pfam" id="PF22638"/>
    </source>
</evidence>
<evidence type="ECO:0000313" key="9">
    <source>
        <dbReference type="EMBL" id="MBJ7541997.1"/>
    </source>
</evidence>
<dbReference type="GO" id="GO:0005576">
    <property type="term" value="C:extracellular region"/>
    <property type="evidence" value="ECO:0007669"/>
    <property type="project" value="UniProtKB-SubCell"/>
</dbReference>
<feature type="domain" description="Flagellar basal-body/hook protein C-terminal" evidence="7">
    <location>
        <begin position="449"/>
        <end position="487"/>
    </location>
</feature>
<dbReference type="AlphaFoldDB" id="A0A8I1G7G1"/>
<dbReference type="NCBIfam" id="TIGR02492">
    <property type="entry name" value="flgK_ends"/>
    <property type="match status" value="1"/>
</dbReference>
<keyword evidence="6" id="KW-0975">Bacterial flagellum</keyword>
<dbReference type="Pfam" id="PF06429">
    <property type="entry name" value="Flg_bbr_C"/>
    <property type="match status" value="1"/>
</dbReference>
<protein>
    <recommendedName>
        <fullName evidence="4">Flagellar hook-associated protein 1</fullName>
    </recommendedName>
</protein>
<sequence length="489" mass="49159">MSLTAALDTATAGISVASSQTAVLSRNVANQSTEGASRKLANVVTINGLPSVVSITRVTNAAALKSLLTAKADDSRDGAISDALTRLQSTVGATSADDTTSPTALISALSDDLSTYAASPESTAAASAAVQAASDLAGALNSASDVVQQVRADADAAIADSVLTINDLLAQFQTVNETIVKGTVIGADVTDALDKRDAILQSLSAEIGISTVTRSNNDMAIYTDGGVTLFDKAARSVTFEATNAFAASTQGNAVYVDGVPVTASGASYEIKSGRLAGLVEVRDDLAVTYQDQLDEIARGLITAFQETDQSASGTGSAQAGLFTDGGSLVVPTSGTVSEGLAARISLASSVVATPTLLRDGGISTNGAAPYVYNPSPGQSGYTDRLDGLVDSLSSKMTFDTSAGAGTSISLSDYAAASASWLGVKSQSASSAAAYSATVKSTAATALSNATGVNLDTELSKMLALEQSYAASAKLVSAVDQMFSDLLNAI</sequence>
<evidence type="ECO:0000256" key="1">
    <source>
        <dbReference type="ARBA" id="ARBA00004365"/>
    </source>
</evidence>
<accession>A0A8I1G7G1</accession>
<comment type="similarity">
    <text evidence="3">Belongs to the flagella basal body rod proteins family.</text>
</comment>
<comment type="subcellular location">
    <subcellularLocation>
        <location evidence="1">Bacterial flagellum</location>
    </subcellularLocation>
    <subcellularLocation>
        <location evidence="2">Secreted</location>
    </subcellularLocation>
</comment>
<dbReference type="GO" id="GO:0005198">
    <property type="term" value="F:structural molecule activity"/>
    <property type="evidence" value="ECO:0007669"/>
    <property type="project" value="InterPro"/>
</dbReference>
<evidence type="ECO:0000256" key="6">
    <source>
        <dbReference type="ARBA" id="ARBA00023143"/>
    </source>
</evidence>
<dbReference type="GO" id="GO:0009424">
    <property type="term" value="C:bacterial-type flagellum hook"/>
    <property type="evidence" value="ECO:0007669"/>
    <property type="project" value="InterPro"/>
</dbReference>
<keyword evidence="9" id="KW-0966">Cell projection</keyword>
<gene>
    <name evidence="9" type="primary">flgK</name>
    <name evidence="9" type="ORF">JDN41_00305</name>
</gene>
<name>A0A8I1G7G1_9HYPH</name>
<keyword evidence="9" id="KW-0969">Cilium</keyword>